<feature type="transmembrane region" description="Helical" evidence="1">
    <location>
        <begin position="7"/>
        <end position="40"/>
    </location>
</feature>
<keyword evidence="1" id="KW-1133">Transmembrane helix</keyword>
<feature type="transmembrane region" description="Helical" evidence="1">
    <location>
        <begin position="46"/>
        <end position="72"/>
    </location>
</feature>
<accession>A0ABU7B1B9</accession>
<name>A0ABU7B1B9_9TELE</name>
<dbReference type="EMBL" id="JAHUTI010033673">
    <property type="protein sequence ID" value="MED6243420.1"/>
    <property type="molecule type" value="Genomic_DNA"/>
</dbReference>
<keyword evidence="3" id="KW-1185">Reference proteome</keyword>
<evidence type="ECO:0000256" key="1">
    <source>
        <dbReference type="SAM" id="Phobius"/>
    </source>
</evidence>
<evidence type="ECO:0000313" key="2">
    <source>
        <dbReference type="EMBL" id="MED6243420.1"/>
    </source>
</evidence>
<evidence type="ECO:0000313" key="3">
    <source>
        <dbReference type="Proteomes" id="UP001345963"/>
    </source>
</evidence>
<keyword evidence="1" id="KW-0472">Membrane</keyword>
<dbReference type="Proteomes" id="UP001345963">
    <property type="component" value="Unassembled WGS sequence"/>
</dbReference>
<sequence>MNFIYKFLSLVFTSCFFLSGTVTSSSFIVIIFLLIGSIFLSYSLAGFSFTLLAFSAQLFIIPIAFAAMHAFLDSSSLLSHPFAMPIQLFPFLLSHTCPPLTCLYA</sequence>
<comment type="caution">
    <text evidence="2">The sequence shown here is derived from an EMBL/GenBank/DDBJ whole genome shotgun (WGS) entry which is preliminary data.</text>
</comment>
<keyword evidence="1" id="KW-0812">Transmembrane</keyword>
<evidence type="ECO:0008006" key="4">
    <source>
        <dbReference type="Google" id="ProtNLM"/>
    </source>
</evidence>
<organism evidence="2 3">
    <name type="scientific">Ataeniobius toweri</name>
    <dbReference type="NCBI Taxonomy" id="208326"/>
    <lineage>
        <taxon>Eukaryota</taxon>
        <taxon>Metazoa</taxon>
        <taxon>Chordata</taxon>
        <taxon>Craniata</taxon>
        <taxon>Vertebrata</taxon>
        <taxon>Euteleostomi</taxon>
        <taxon>Actinopterygii</taxon>
        <taxon>Neopterygii</taxon>
        <taxon>Teleostei</taxon>
        <taxon>Neoteleostei</taxon>
        <taxon>Acanthomorphata</taxon>
        <taxon>Ovalentaria</taxon>
        <taxon>Atherinomorphae</taxon>
        <taxon>Cyprinodontiformes</taxon>
        <taxon>Goodeidae</taxon>
        <taxon>Ataeniobius</taxon>
    </lineage>
</organism>
<gene>
    <name evidence="2" type="ORF">ATANTOWER_019846</name>
</gene>
<proteinExistence type="predicted"/>
<reference evidence="2 3" key="1">
    <citation type="submission" date="2021-07" db="EMBL/GenBank/DDBJ databases">
        <authorList>
            <person name="Palmer J.M."/>
        </authorList>
    </citation>
    <scope>NUCLEOTIDE SEQUENCE [LARGE SCALE GENOMIC DNA]</scope>
    <source>
        <strain evidence="2 3">AT_MEX2019</strain>
        <tissue evidence="2">Muscle</tissue>
    </source>
</reference>
<protein>
    <recommendedName>
        <fullName evidence="4">NADH dehydrogenase subunit 6</fullName>
    </recommendedName>
</protein>